<evidence type="ECO:0000313" key="2">
    <source>
        <dbReference type="Proteomes" id="UP001454036"/>
    </source>
</evidence>
<dbReference type="AlphaFoldDB" id="A0AAV3RPR3"/>
<dbReference type="Proteomes" id="UP001454036">
    <property type="component" value="Unassembled WGS sequence"/>
</dbReference>
<comment type="caution">
    <text evidence="1">The sequence shown here is derived from an EMBL/GenBank/DDBJ whole genome shotgun (WGS) entry which is preliminary data.</text>
</comment>
<keyword evidence="2" id="KW-1185">Reference proteome</keyword>
<dbReference type="EMBL" id="BAABME010010223">
    <property type="protein sequence ID" value="GAA0176597.1"/>
    <property type="molecule type" value="Genomic_DNA"/>
</dbReference>
<name>A0AAV3RPR3_LITER</name>
<accession>A0AAV3RPR3</accession>
<sequence length="97" mass="11524">MYQMESCGFRNSGNKGGEKSVGLRVEIVDRMKWEQEKILMLSIEKNEVRVEIRGERMGWSEFGSYILVESFVLKKMDESTILTYNFRHTHQIKSKWE</sequence>
<gene>
    <name evidence="1" type="ORF">LIER_29561</name>
</gene>
<organism evidence="1 2">
    <name type="scientific">Lithospermum erythrorhizon</name>
    <name type="common">Purple gromwell</name>
    <name type="synonym">Lithospermum officinale var. erythrorhizon</name>
    <dbReference type="NCBI Taxonomy" id="34254"/>
    <lineage>
        <taxon>Eukaryota</taxon>
        <taxon>Viridiplantae</taxon>
        <taxon>Streptophyta</taxon>
        <taxon>Embryophyta</taxon>
        <taxon>Tracheophyta</taxon>
        <taxon>Spermatophyta</taxon>
        <taxon>Magnoliopsida</taxon>
        <taxon>eudicotyledons</taxon>
        <taxon>Gunneridae</taxon>
        <taxon>Pentapetalae</taxon>
        <taxon>asterids</taxon>
        <taxon>lamiids</taxon>
        <taxon>Boraginales</taxon>
        <taxon>Boraginaceae</taxon>
        <taxon>Boraginoideae</taxon>
        <taxon>Lithospermeae</taxon>
        <taxon>Lithospermum</taxon>
    </lineage>
</organism>
<dbReference type="PANTHER" id="PTHR31050">
    <property type="entry name" value="OS08G0413200 PROTEIN"/>
    <property type="match status" value="1"/>
</dbReference>
<reference evidence="1 2" key="1">
    <citation type="submission" date="2024-01" db="EMBL/GenBank/DDBJ databases">
        <title>The complete chloroplast genome sequence of Lithospermum erythrorhizon: insights into the phylogenetic relationship among Boraginaceae species and the maternal lineages of purple gromwells.</title>
        <authorList>
            <person name="Okada T."/>
            <person name="Watanabe K."/>
        </authorList>
    </citation>
    <scope>NUCLEOTIDE SEQUENCE [LARGE SCALE GENOMIC DNA]</scope>
</reference>
<proteinExistence type="predicted"/>
<dbReference type="PANTHER" id="PTHR31050:SF3">
    <property type="entry name" value="OS08G0412800 PROTEIN"/>
    <property type="match status" value="1"/>
</dbReference>
<evidence type="ECO:0000313" key="1">
    <source>
        <dbReference type="EMBL" id="GAA0176597.1"/>
    </source>
</evidence>
<protein>
    <submittedName>
        <fullName evidence="1">Uncharacterized protein</fullName>
    </submittedName>
</protein>